<evidence type="ECO:0000313" key="1">
    <source>
        <dbReference type="EMBL" id="GFN79405.1"/>
    </source>
</evidence>
<sequence length="155" mass="17689">MLLWPKTKLTVRSVSSIHISGEGSGHKGAHEQDNCGLLQKSKIEERNDQWISGTVSFDVGRLLDTWTSAMVPDTKHRLSYIQLCYPDTGLRSETIIFYCPTKPVGCDLNGVRVQVLSLWAALRQPLWSSFPLEKEHSNHIWISIFIWLMLNLRPD</sequence>
<protein>
    <submittedName>
        <fullName evidence="1">Uncharacterized protein</fullName>
    </submittedName>
</protein>
<reference evidence="1 2" key="1">
    <citation type="journal article" date="2021" name="Elife">
        <title>Chloroplast acquisition without the gene transfer in kleptoplastic sea slugs, Plakobranchus ocellatus.</title>
        <authorList>
            <person name="Maeda T."/>
            <person name="Takahashi S."/>
            <person name="Yoshida T."/>
            <person name="Shimamura S."/>
            <person name="Takaki Y."/>
            <person name="Nagai Y."/>
            <person name="Toyoda A."/>
            <person name="Suzuki Y."/>
            <person name="Arimoto A."/>
            <person name="Ishii H."/>
            <person name="Satoh N."/>
            <person name="Nishiyama T."/>
            <person name="Hasebe M."/>
            <person name="Maruyama T."/>
            <person name="Minagawa J."/>
            <person name="Obokata J."/>
            <person name="Shigenobu S."/>
        </authorList>
    </citation>
    <scope>NUCLEOTIDE SEQUENCE [LARGE SCALE GENOMIC DNA]</scope>
</reference>
<dbReference type="Proteomes" id="UP000735302">
    <property type="component" value="Unassembled WGS sequence"/>
</dbReference>
<dbReference type="AlphaFoldDB" id="A0AAV3YAI2"/>
<evidence type="ECO:0000313" key="2">
    <source>
        <dbReference type="Proteomes" id="UP000735302"/>
    </source>
</evidence>
<accession>A0AAV3YAI2</accession>
<dbReference type="EMBL" id="BLXT01000663">
    <property type="protein sequence ID" value="GFN79405.1"/>
    <property type="molecule type" value="Genomic_DNA"/>
</dbReference>
<comment type="caution">
    <text evidence="1">The sequence shown here is derived from an EMBL/GenBank/DDBJ whole genome shotgun (WGS) entry which is preliminary data.</text>
</comment>
<keyword evidence="2" id="KW-1185">Reference proteome</keyword>
<gene>
    <name evidence="1" type="ORF">PoB_000591100</name>
</gene>
<name>A0AAV3YAI2_9GAST</name>
<proteinExistence type="predicted"/>
<organism evidence="1 2">
    <name type="scientific">Plakobranchus ocellatus</name>
    <dbReference type="NCBI Taxonomy" id="259542"/>
    <lineage>
        <taxon>Eukaryota</taxon>
        <taxon>Metazoa</taxon>
        <taxon>Spiralia</taxon>
        <taxon>Lophotrochozoa</taxon>
        <taxon>Mollusca</taxon>
        <taxon>Gastropoda</taxon>
        <taxon>Heterobranchia</taxon>
        <taxon>Euthyneura</taxon>
        <taxon>Panpulmonata</taxon>
        <taxon>Sacoglossa</taxon>
        <taxon>Placobranchoidea</taxon>
        <taxon>Plakobranchidae</taxon>
        <taxon>Plakobranchus</taxon>
    </lineage>
</organism>